<protein>
    <submittedName>
        <fullName evidence="1">Uncharacterized protein</fullName>
    </submittedName>
</protein>
<dbReference type="Proteomes" id="UP000663193">
    <property type="component" value="Chromosome 5"/>
</dbReference>
<evidence type="ECO:0000313" key="2">
    <source>
        <dbReference type="Proteomes" id="UP000663193"/>
    </source>
</evidence>
<feature type="non-terminal residue" evidence="1">
    <location>
        <position position="1"/>
    </location>
</feature>
<sequence>FTPNRPWMPVLSACDVSAFIVGFMPKERRESWPECFQCVSRQGLKGNAPAQVICLLPSSVACSSVLSKSASRGLHSFSSLPLILYSDYVERICFNYHR</sequence>
<proteinExistence type="predicted"/>
<evidence type="ECO:0000313" key="1">
    <source>
        <dbReference type="EMBL" id="QRC95023.1"/>
    </source>
</evidence>
<reference evidence="2" key="1">
    <citation type="journal article" date="2021" name="BMC Genomics">
        <title>Chromosome-level genome assembly and manually-curated proteome of model necrotroph Parastagonospora nodorum Sn15 reveals a genome-wide trove of candidate effector homologs, and redundancy of virulence-related functions within an accessory chromosome.</title>
        <authorList>
            <person name="Bertazzoni S."/>
            <person name="Jones D.A.B."/>
            <person name="Phan H.T."/>
            <person name="Tan K.-C."/>
            <person name="Hane J.K."/>
        </authorList>
    </citation>
    <scope>NUCLEOTIDE SEQUENCE [LARGE SCALE GENOMIC DNA]</scope>
    <source>
        <strain evidence="2">SN15 / ATCC MYA-4574 / FGSC 10173)</strain>
    </source>
</reference>
<name>A0A7U2HY55_PHANO</name>
<dbReference type="AlphaFoldDB" id="A0A7U2HY55"/>
<organism evidence="1 2">
    <name type="scientific">Phaeosphaeria nodorum (strain SN15 / ATCC MYA-4574 / FGSC 10173)</name>
    <name type="common">Glume blotch fungus</name>
    <name type="synonym">Parastagonospora nodorum</name>
    <dbReference type="NCBI Taxonomy" id="321614"/>
    <lineage>
        <taxon>Eukaryota</taxon>
        <taxon>Fungi</taxon>
        <taxon>Dikarya</taxon>
        <taxon>Ascomycota</taxon>
        <taxon>Pezizomycotina</taxon>
        <taxon>Dothideomycetes</taxon>
        <taxon>Pleosporomycetidae</taxon>
        <taxon>Pleosporales</taxon>
        <taxon>Pleosporineae</taxon>
        <taxon>Phaeosphaeriaceae</taxon>
        <taxon>Parastagonospora</taxon>
    </lineage>
</organism>
<dbReference type="VEuPathDB" id="FungiDB:JI435_406760"/>
<gene>
    <name evidence="1" type="ORF">JI435_406760</name>
</gene>
<dbReference type="EMBL" id="CP069027">
    <property type="protein sequence ID" value="QRC95023.1"/>
    <property type="molecule type" value="Genomic_DNA"/>
</dbReference>
<keyword evidence="2" id="KW-1185">Reference proteome</keyword>
<accession>A0A7U2HY55</accession>